<dbReference type="AlphaFoldDB" id="A0A512H4E4"/>
<feature type="domain" description="Coenzyme Q-binding protein COQ10 START" evidence="2">
    <location>
        <begin position="10"/>
        <end position="133"/>
    </location>
</feature>
<keyword evidence="3" id="KW-0830">Ubiquinone</keyword>
<dbReference type="SUPFAM" id="SSF55961">
    <property type="entry name" value="Bet v1-like"/>
    <property type="match status" value="1"/>
</dbReference>
<evidence type="ECO:0000256" key="1">
    <source>
        <dbReference type="ARBA" id="ARBA00008918"/>
    </source>
</evidence>
<dbReference type="RefSeq" id="WP_147162410.1">
    <property type="nucleotide sequence ID" value="NZ_BJZO01000008.1"/>
</dbReference>
<dbReference type="OrthoDB" id="9804759at2"/>
<keyword evidence="4" id="KW-1185">Reference proteome</keyword>
<dbReference type="GO" id="GO:0045333">
    <property type="term" value="P:cellular respiration"/>
    <property type="evidence" value="ECO:0007669"/>
    <property type="project" value="InterPro"/>
</dbReference>
<proteinExistence type="inferred from homology"/>
<reference evidence="3 4" key="1">
    <citation type="submission" date="2019-07" db="EMBL/GenBank/DDBJ databases">
        <title>Whole genome shotgun sequence of Rhodospirillum oryzae NBRC 107573.</title>
        <authorList>
            <person name="Hosoyama A."/>
            <person name="Uohara A."/>
            <person name="Ohji S."/>
            <person name="Ichikawa N."/>
        </authorList>
    </citation>
    <scope>NUCLEOTIDE SEQUENCE [LARGE SCALE GENOMIC DNA]</scope>
    <source>
        <strain evidence="3 4">NBRC 107573</strain>
    </source>
</reference>
<dbReference type="Gene3D" id="3.30.530.20">
    <property type="match status" value="1"/>
</dbReference>
<dbReference type="InterPro" id="IPR044996">
    <property type="entry name" value="COQ10-like"/>
</dbReference>
<evidence type="ECO:0000313" key="3">
    <source>
        <dbReference type="EMBL" id="GEO80346.1"/>
    </source>
</evidence>
<evidence type="ECO:0000259" key="2">
    <source>
        <dbReference type="Pfam" id="PF03364"/>
    </source>
</evidence>
<dbReference type="GO" id="GO:0048039">
    <property type="term" value="F:ubiquinone binding"/>
    <property type="evidence" value="ECO:0007669"/>
    <property type="project" value="InterPro"/>
</dbReference>
<protein>
    <submittedName>
        <fullName evidence="3">Ubiquinone-binding protein</fullName>
    </submittedName>
</protein>
<sequence length="155" mass="17525">MPRYHAQRVLPYTAEQMFDLVADVESYPAFVPWWQEARIITRTPSLYRTDQILGLGPVRLHFGSETRLIRPESIHVTARGGGLRQLTLTWGFEPHPQGSLTRLDMGLEMATLGLDRLVGHLSREAAKTLVEAFANRARSLYGRHGRFVAKGDRTA</sequence>
<gene>
    <name evidence="3" type="ORF">ROR02_04770</name>
</gene>
<evidence type="ECO:0000313" key="4">
    <source>
        <dbReference type="Proteomes" id="UP000321567"/>
    </source>
</evidence>
<dbReference type="PANTHER" id="PTHR12901:SF10">
    <property type="entry name" value="COENZYME Q-BINDING PROTEIN COQ10, MITOCHONDRIAL"/>
    <property type="match status" value="1"/>
</dbReference>
<dbReference type="InterPro" id="IPR005031">
    <property type="entry name" value="COQ10_START"/>
</dbReference>
<organism evidence="3 4">
    <name type="scientific">Pararhodospirillum oryzae</name>
    <dbReference type="NCBI Taxonomy" id="478448"/>
    <lineage>
        <taxon>Bacteria</taxon>
        <taxon>Pseudomonadati</taxon>
        <taxon>Pseudomonadota</taxon>
        <taxon>Alphaproteobacteria</taxon>
        <taxon>Rhodospirillales</taxon>
        <taxon>Rhodospirillaceae</taxon>
        <taxon>Pararhodospirillum</taxon>
    </lineage>
</organism>
<dbReference type="EMBL" id="BJZO01000008">
    <property type="protein sequence ID" value="GEO80346.1"/>
    <property type="molecule type" value="Genomic_DNA"/>
</dbReference>
<dbReference type="CDD" id="cd07813">
    <property type="entry name" value="COQ10p_like"/>
    <property type="match status" value="1"/>
</dbReference>
<comment type="similarity">
    <text evidence="1">Belongs to the ribosome association toxin RatA family.</text>
</comment>
<name>A0A512H4E4_9PROT</name>
<accession>A0A512H4E4</accession>
<dbReference type="InterPro" id="IPR023393">
    <property type="entry name" value="START-like_dom_sf"/>
</dbReference>
<dbReference type="PANTHER" id="PTHR12901">
    <property type="entry name" value="SPERM PROTEIN HOMOLOG"/>
    <property type="match status" value="1"/>
</dbReference>
<comment type="caution">
    <text evidence="3">The sequence shown here is derived from an EMBL/GenBank/DDBJ whole genome shotgun (WGS) entry which is preliminary data.</text>
</comment>
<dbReference type="Pfam" id="PF03364">
    <property type="entry name" value="Polyketide_cyc"/>
    <property type="match status" value="1"/>
</dbReference>
<dbReference type="Proteomes" id="UP000321567">
    <property type="component" value="Unassembled WGS sequence"/>
</dbReference>